<feature type="region of interest" description="Disordered" evidence="1">
    <location>
        <begin position="56"/>
        <end position="84"/>
    </location>
</feature>
<name>A0AAJ0H260_9PEZI</name>
<dbReference type="RefSeq" id="XP_062726181.1">
    <property type="nucleotide sequence ID" value="XM_062864177.1"/>
</dbReference>
<organism evidence="2 3">
    <name type="scientific">Chaetomium strumarium</name>
    <dbReference type="NCBI Taxonomy" id="1170767"/>
    <lineage>
        <taxon>Eukaryota</taxon>
        <taxon>Fungi</taxon>
        <taxon>Dikarya</taxon>
        <taxon>Ascomycota</taxon>
        <taxon>Pezizomycotina</taxon>
        <taxon>Sordariomycetes</taxon>
        <taxon>Sordariomycetidae</taxon>
        <taxon>Sordariales</taxon>
        <taxon>Chaetomiaceae</taxon>
        <taxon>Chaetomium</taxon>
    </lineage>
</organism>
<evidence type="ECO:0000313" key="3">
    <source>
        <dbReference type="Proteomes" id="UP001273166"/>
    </source>
</evidence>
<keyword evidence="3" id="KW-1185">Reference proteome</keyword>
<gene>
    <name evidence="2" type="ORF">B0T15DRAFT_36706</name>
</gene>
<evidence type="ECO:0000313" key="2">
    <source>
        <dbReference type="EMBL" id="KAK3310401.1"/>
    </source>
</evidence>
<evidence type="ECO:0000256" key="1">
    <source>
        <dbReference type="SAM" id="MobiDB-lite"/>
    </source>
</evidence>
<dbReference type="EMBL" id="JAUDZG010000001">
    <property type="protein sequence ID" value="KAK3310401.1"/>
    <property type="molecule type" value="Genomic_DNA"/>
</dbReference>
<feature type="region of interest" description="Disordered" evidence="1">
    <location>
        <begin position="1"/>
        <end position="24"/>
    </location>
</feature>
<dbReference type="AlphaFoldDB" id="A0AAJ0H260"/>
<comment type="caution">
    <text evidence="2">The sequence shown here is derived from an EMBL/GenBank/DDBJ whole genome shotgun (WGS) entry which is preliminary data.</text>
</comment>
<proteinExistence type="predicted"/>
<dbReference type="Proteomes" id="UP001273166">
    <property type="component" value="Unassembled WGS sequence"/>
</dbReference>
<dbReference type="GeneID" id="87883006"/>
<reference evidence="2" key="2">
    <citation type="submission" date="2023-06" db="EMBL/GenBank/DDBJ databases">
        <authorList>
            <consortium name="Lawrence Berkeley National Laboratory"/>
            <person name="Mondo S.J."/>
            <person name="Hensen N."/>
            <person name="Bonometti L."/>
            <person name="Westerberg I."/>
            <person name="Brannstrom I.O."/>
            <person name="Guillou S."/>
            <person name="Cros-Aarteil S."/>
            <person name="Calhoun S."/>
            <person name="Haridas S."/>
            <person name="Kuo A."/>
            <person name="Pangilinan J."/>
            <person name="Riley R."/>
            <person name="Labutti K."/>
            <person name="Andreopoulos B."/>
            <person name="Lipzen A."/>
            <person name="Chen C."/>
            <person name="Yanf M."/>
            <person name="Daum C."/>
            <person name="Ng V."/>
            <person name="Clum A."/>
            <person name="Steindorff A."/>
            <person name="Ohm R."/>
            <person name="Martin F."/>
            <person name="Silar P."/>
            <person name="Natvig D."/>
            <person name="Lalanne C."/>
            <person name="Gautier V."/>
            <person name="Ament-Velasquez S.L."/>
            <person name="Kruys A."/>
            <person name="Hutchinson M.I."/>
            <person name="Powell A.J."/>
            <person name="Barry K."/>
            <person name="Miller A.N."/>
            <person name="Grigoriev I.V."/>
            <person name="Debuchy R."/>
            <person name="Gladieux P."/>
            <person name="Thoren M.H."/>
            <person name="Johannesson H."/>
        </authorList>
    </citation>
    <scope>NUCLEOTIDE SEQUENCE</scope>
    <source>
        <strain evidence="2">CBS 333.67</strain>
    </source>
</reference>
<accession>A0AAJ0H260</accession>
<reference evidence="2" key="1">
    <citation type="journal article" date="2023" name="Mol. Phylogenet. Evol.">
        <title>Genome-scale phylogeny and comparative genomics of the fungal order Sordariales.</title>
        <authorList>
            <person name="Hensen N."/>
            <person name="Bonometti L."/>
            <person name="Westerberg I."/>
            <person name="Brannstrom I.O."/>
            <person name="Guillou S."/>
            <person name="Cros-Aarteil S."/>
            <person name="Calhoun S."/>
            <person name="Haridas S."/>
            <person name="Kuo A."/>
            <person name="Mondo S."/>
            <person name="Pangilinan J."/>
            <person name="Riley R."/>
            <person name="LaButti K."/>
            <person name="Andreopoulos B."/>
            <person name="Lipzen A."/>
            <person name="Chen C."/>
            <person name="Yan M."/>
            <person name="Daum C."/>
            <person name="Ng V."/>
            <person name="Clum A."/>
            <person name="Steindorff A."/>
            <person name="Ohm R.A."/>
            <person name="Martin F."/>
            <person name="Silar P."/>
            <person name="Natvig D.O."/>
            <person name="Lalanne C."/>
            <person name="Gautier V."/>
            <person name="Ament-Velasquez S.L."/>
            <person name="Kruys A."/>
            <person name="Hutchinson M.I."/>
            <person name="Powell A.J."/>
            <person name="Barry K."/>
            <person name="Miller A.N."/>
            <person name="Grigoriev I.V."/>
            <person name="Debuchy R."/>
            <person name="Gladieux P."/>
            <person name="Hiltunen Thoren M."/>
            <person name="Johannesson H."/>
        </authorList>
    </citation>
    <scope>NUCLEOTIDE SEQUENCE</scope>
    <source>
        <strain evidence="2">CBS 333.67</strain>
    </source>
</reference>
<feature type="compositionally biased region" description="Basic and acidic residues" evidence="1">
    <location>
        <begin position="1"/>
        <end position="22"/>
    </location>
</feature>
<sequence>MGIWWRGKERTSKARARGEREPPGPAAWLHVEVAPGTRCSVPGFLVHFRLRPGAAADSKPKSVEGQPLLRPARSHTGGRAGVRRCGVTPHQKRLFWSRTSVPVGMPHSHDACLVQMPLADPPFAQFEVPASRFFLRTALEVRGLRWLRRTLSNERTQQPRPVSRAGSGKSFFGGCRAARPSCSLTLILYFVACSGPGKRHHTSTACSLSTNATPIR</sequence>
<protein>
    <submittedName>
        <fullName evidence="2">Uncharacterized protein</fullName>
    </submittedName>
</protein>